<feature type="compositionally biased region" description="Basic and acidic residues" evidence="1">
    <location>
        <begin position="71"/>
        <end position="82"/>
    </location>
</feature>
<protein>
    <submittedName>
        <fullName evidence="2">Uncharacterized protein</fullName>
    </submittedName>
</protein>
<dbReference type="SUPFAM" id="SSF53098">
    <property type="entry name" value="Ribonuclease H-like"/>
    <property type="match status" value="1"/>
</dbReference>
<feature type="compositionally biased region" description="Basic and acidic residues" evidence="1">
    <location>
        <begin position="346"/>
        <end position="357"/>
    </location>
</feature>
<organism evidence="2 3">
    <name type="scientific">Chara braunii</name>
    <name type="common">Braun's stonewort</name>
    <dbReference type="NCBI Taxonomy" id="69332"/>
    <lineage>
        <taxon>Eukaryota</taxon>
        <taxon>Viridiplantae</taxon>
        <taxon>Streptophyta</taxon>
        <taxon>Charophyceae</taxon>
        <taxon>Charales</taxon>
        <taxon>Characeae</taxon>
        <taxon>Chara</taxon>
    </lineage>
</organism>
<proteinExistence type="predicted"/>
<evidence type="ECO:0000256" key="1">
    <source>
        <dbReference type="SAM" id="MobiDB-lite"/>
    </source>
</evidence>
<feature type="compositionally biased region" description="Acidic residues" evidence="1">
    <location>
        <begin position="324"/>
        <end position="345"/>
    </location>
</feature>
<reference evidence="2 3" key="1">
    <citation type="journal article" date="2018" name="Cell">
        <title>The Chara Genome: Secondary Complexity and Implications for Plant Terrestrialization.</title>
        <authorList>
            <person name="Nishiyama T."/>
            <person name="Sakayama H."/>
            <person name="Vries J.D."/>
            <person name="Buschmann H."/>
            <person name="Saint-Marcoux D."/>
            <person name="Ullrich K.K."/>
            <person name="Haas F.B."/>
            <person name="Vanderstraeten L."/>
            <person name="Becker D."/>
            <person name="Lang D."/>
            <person name="Vosolsobe S."/>
            <person name="Rombauts S."/>
            <person name="Wilhelmsson P.K.I."/>
            <person name="Janitza P."/>
            <person name="Kern R."/>
            <person name="Heyl A."/>
            <person name="Rumpler F."/>
            <person name="Villalobos L.I.A.C."/>
            <person name="Clay J.M."/>
            <person name="Skokan R."/>
            <person name="Toyoda A."/>
            <person name="Suzuki Y."/>
            <person name="Kagoshima H."/>
            <person name="Schijlen E."/>
            <person name="Tajeshwar N."/>
            <person name="Catarino B."/>
            <person name="Hetherington A.J."/>
            <person name="Saltykova A."/>
            <person name="Bonnot C."/>
            <person name="Breuninger H."/>
            <person name="Symeonidi A."/>
            <person name="Radhakrishnan G.V."/>
            <person name="Van Nieuwerburgh F."/>
            <person name="Deforce D."/>
            <person name="Chang C."/>
            <person name="Karol K.G."/>
            <person name="Hedrich R."/>
            <person name="Ulvskov P."/>
            <person name="Glockner G."/>
            <person name="Delwiche C.F."/>
            <person name="Petrasek J."/>
            <person name="Van de Peer Y."/>
            <person name="Friml J."/>
            <person name="Beilby M."/>
            <person name="Dolan L."/>
            <person name="Kohara Y."/>
            <person name="Sugano S."/>
            <person name="Fujiyama A."/>
            <person name="Delaux P.-M."/>
            <person name="Quint M."/>
            <person name="TheiBen G."/>
            <person name="Hagemann M."/>
            <person name="Harholt J."/>
            <person name="Dunand C."/>
            <person name="Zachgo S."/>
            <person name="Langdale J."/>
            <person name="Maumus F."/>
            <person name="Straeten D.V.D."/>
            <person name="Gould S.B."/>
            <person name="Rensing S.A."/>
        </authorList>
    </citation>
    <scope>NUCLEOTIDE SEQUENCE [LARGE SCALE GENOMIC DNA]</scope>
    <source>
        <strain evidence="2 3">S276</strain>
    </source>
</reference>
<feature type="region of interest" description="Disordered" evidence="1">
    <location>
        <begin position="58"/>
        <end position="82"/>
    </location>
</feature>
<dbReference type="OrthoDB" id="1712654at2759"/>
<dbReference type="InterPro" id="IPR012337">
    <property type="entry name" value="RNaseH-like_sf"/>
</dbReference>
<gene>
    <name evidence="2" type="ORF">CBR_g23183</name>
</gene>
<feature type="compositionally biased region" description="Low complexity" evidence="1">
    <location>
        <begin position="454"/>
        <end position="465"/>
    </location>
</feature>
<evidence type="ECO:0000313" key="3">
    <source>
        <dbReference type="Proteomes" id="UP000265515"/>
    </source>
</evidence>
<name>A0A388JV71_CHABU</name>
<dbReference type="AlphaFoldDB" id="A0A388JV71"/>
<dbReference type="Gramene" id="GBG61667">
    <property type="protein sequence ID" value="GBG61667"/>
    <property type="gene ID" value="CBR_g23183"/>
</dbReference>
<feature type="compositionally biased region" description="Basic and acidic residues" evidence="1">
    <location>
        <begin position="306"/>
        <end position="323"/>
    </location>
</feature>
<feature type="region of interest" description="Disordered" evidence="1">
    <location>
        <begin position="306"/>
        <end position="465"/>
    </location>
</feature>
<sequence>MEQLKKKFVCSFRVSKEEKEVPALVRRAFETLSGGKGTLSKAEFLVFLECLQANPSGDGNDVPGTANADGIPKRPDGDIGKAHDNAQERLRPGRAKTKDFLQGMKAAVDTFTLKNAMKYLLNPAVNAAHVITEDLKCSCLLRPARTRFGTHYKMLQRLEVCEKAIRWIVAGQEWEAHAWRGDIRAKAFFVEETVLDKAFRADSKKLTTVMKGPYDVLRDLDKDVHYLSRIYDMACRLLAFVRSAPLTADQRDHMLRDVWNRTNMLLSPIHVVARLLDPHLRDITVFSKVDLMAQFESGREAHWKEGKHEIQRRLGHAKEVEKEYNEEDDTKDEQEDVEDDIPGEEWVDKRSDSDRPAAWRGASGGGAATERATREGAAGGGAGGGARGGAGGGGAGGGAAGGGGGGGAPGGGARGGHAAGGGAASGGAQGAVGGGASGGGAEGGGAAGGGARGGRATSKRGANIL</sequence>
<evidence type="ECO:0000313" key="2">
    <source>
        <dbReference type="EMBL" id="GBG61667.1"/>
    </source>
</evidence>
<comment type="caution">
    <text evidence="2">The sequence shown here is derived from an EMBL/GenBank/DDBJ whole genome shotgun (WGS) entry which is preliminary data.</text>
</comment>
<dbReference type="Proteomes" id="UP000265515">
    <property type="component" value="Unassembled WGS sequence"/>
</dbReference>
<accession>A0A388JV71</accession>
<feature type="compositionally biased region" description="Gly residues" evidence="1">
    <location>
        <begin position="377"/>
        <end position="453"/>
    </location>
</feature>
<dbReference type="EMBL" id="BFEA01000022">
    <property type="protein sequence ID" value="GBG61667.1"/>
    <property type="molecule type" value="Genomic_DNA"/>
</dbReference>
<keyword evidence="3" id="KW-1185">Reference proteome</keyword>